<organism evidence="1 2">
    <name type="scientific">Ilyodon furcidens</name>
    <name type="common">goldbreast splitfin</name>
    <dbReference type="NCBI Taxonomy" id="33524"/>
    <lineage>
        <taxon>Eukaryota</taxon>
        <taxon>Metazoa</taxon>
        <taxon>Chordata</taxon>
        <taxon>Craniata</taxon>
        <taxon>Vertebrata</taxon>
        <taxon>Euteleostomi</taxon>
        <taxon>Actinopterygii</taxon>
        <taxon>Neopterygii</taxon>
        <taxon>Teleostei</taxon>
        <taxon>Neoteleostei</taxon>
        <taxon>Acanthomorphata</taxon>
        <taxon>Ovalentaria</taxon>
        <taxon>Atherinomorphae</taxon>
        <taxon>Cyprinodontiformes</taxon>
        <taxon>Goodeidae</taxon>
        <taxon>Ilyodon</taxon>
    </lineage>
</organism>
<accession>A0ABV0VL21</accession>
<evidence type="ECO:0000313" key="1">
    <source>
        <dbReference type="EMBL" id="MEQ2257705.1"/>
    </source>
</evidence>
<evidence type="ECO:0000313" key="2">
    <source>
        <dbReference type="Proteomes" id="UP001482620"/>
    </source>
</evidence>
<proteinExistence type="predicted"/>
<name>A0ABV0VL21_9TELE</name>
<dbReference type="EMBL" id="JAHRIQ010112614">
    <property type="protein sequence ID" value="MEQ2257705.1"/>
    <property type="molecule type" value="Genomic_DNA"/>
</dbReference>
<reference evidence="1 2" key="1">
    <citation type="submission" date="2021-06" db="EMBL/GenBank/DDBJ databases">
        <authorList>
            <person name="Palmer J.M."/>
        </authorList>
    </citation>
    <scope>NUCLEOTIDE SEQUENCE [LARGE SCALE GENOMIC DNA]</scope>
    <source>
        <strain evidence="2">if_2019</strain>
        <tissue evidence="1">Muscle</tissue>
    </source>
</reference>
<dbReference type="Proteomes" id="UP001482620">
    <property type="component" value="Unassembled WGS sequence"/>
</dbReference>
<comment type="caution">
    <text evidence="1">The sequence shown here is derived from an EMBL/GenBank/DDBJ whole genome shotgun (WGS) entry which is preliminary data.</text>
</comment>
<keyword evidence="2" id="KW-1185">Reference proteome</keyword>
<protein>
    <submittedName>
        <fullName evidence="1">Uncharacterized protein</fullName>
    </submittedName>
</protein>
<gene>
    <name evidence="1" type="ORF">ILYODFUR_037509</name>
</gene>
<sequence length="106" mass="11730">MLDLDAGRTVLCMVQFVLEKLTLLNFCWTLGQKEPAEMRTGRLLLICQHQTVQFDLLCREKVRGLCLSSVVSAFAVVLGDLVFTEPPASSFLTASRTSSFTIDTSV</sequence>